<organism evidence="2 3">
    <name type="scientific">Conidiobolus coronatus (strain ATCC 28846 / CBS 209.66 / NRRL 28638)</name>
    <name type="common">Delacroixia coronata</name>
    <dbReference type="NCBI Taxonomy" id="796925"/>
    <lineage>
        <taxon>Eukaryota</taxon>
        <taxon>Fungi</taxon>
        <taxon>Fungi incertae sedis</taxon>
        <taxon>Zoopagomycota</taxon>
        <taxon>Entomophthoromycotina</taxon>
        <taxon>Entomophthoromycetes</taxon>
        <taxon>Entomophthorales</taxon>
        <taxon>Ancylistaceae</taxon>
        <taxon>Conidiobolus</taxon>
    </lineage>
</organism>
<dbReference type="AlphaFoldDB" id="A0A137NX22"/>
<accession>A0A137NX22</accession>
<keyword evidence="3" id="KW-1185">Reference proteome</keyword>
<name>A0A137NX22_CONC2</name>
<evidence type="ECO:0000313" key="2">
    <source>
        <dbReference type="EMBL" id="KXN67390.1"/>
    </source>
</evidence>
<keyword evidence="1" id="KW-0732">Signal</keyword>
<evidence type="ECO:0000313" key="3">
    <source>
        <dbReference type="Proteomes" id="UP000070444"/>
    </source>
</evidence>
<proteinExistence type="predicted"/>
<dbReference type="Proteomes" id="UP000070444">
    <property type="component" value="Unassembled WGS sequence"/>
</dbReference>
<sequence length="142" mass="16851">MLVILMILIWPISYSCLFNPFWPFPTHPQPDPGKDILTVMYLTNDTVLNTKDKVELKWVVAYDEQGQVDIILKNDRLDLEVLLHYNASYYSFKQDVQLPIFWPTSKFNYLKIFVYLKKRSALIYSKDFSIINHFNPIPNYIP</sequence>
<feature type="signal peptide" evidence="1">
    <location>
        <begin position="1"/>
        <end position="15"/>
    </location>
</feature>
<protein>
    <submittedName>
        <fullName evidence="2">Uncharacterized protein</fullName>
    </submittedName>
</protein>
<evidence type="ECO:0000256" key="1">
    <source>
        <dbReference type="SAM" id="SignalP"/>
    </source>
</evidence>
<dbReference type="EMBL" id="KQ964639">
    <property type="protein sequence ID" value="KXN67390.1"/>
    <property type="molecule type" value="Genomic_DNA"/>
</dbReference>
<feature type="chain" id="PRO_5012972330" evidence="1">
    <location>
        <begin position="16"/>
        <end position="142"/>
    </location>
</feature>
<reference evidence="2 3" key="1">
    <citation type="journal article" date="2015" name="Genome Biol. Evol.">
        <title>Phylogenomic analyses indicate that early fungi evolved digesting cell walls of algal ancestors of land plants.</title>
        <authorList>
            <person name="Chang Y."/>
            <person name="Wang S."/>
            <person name="Sekimoto S."/>
            <person name="Aerts A.L."/>
            <person name="Choi C."/>
            <person name="Clum A."/>
            <person name="LaButti K.M."/>
            <person name="Lindquist E.A."/>
            <person name="Yee Ngan C."/>
            <person name="Ohm R.A."/>
            <person name="Salamov A.A."/>
            <person name="Grigoriev I.V."/>
            <person name="Spatafora J.W."/>
            <person name="Berbee M.L."/>
        </authorList>
    </citation>
    <scope>NUCLEOTIDE SEQUENCE [LARGE SCALE GENOMIC DNA]</scope>
    <source>
        <strain evidence="2 3">NRRL 28638</strain>
    </source>
</reference>
<gene>
    <name evidence="2" type="ORF">CONCODRAFT_10539</name>
</gene>